<evidence type="ECO:0000313" key="3">
    <source>
        <dbReference type="EMBL" id="PSR78416.1"/>
    </source>
</evidence>
<feature type="compositionally biased region" description="Low complexity" evidence="1">
    <location>
        <begin position="361"/>
        <end position="374"/>
    </location>
</feature>
<evidence type="ECO:0000256" key="1">
    <source>
        <dbReference type="SAM" id="MobiDB-lite"/>
    </source>
</evidence>
<keyword evidence="4" id="KW-1185">Reference proteome</keyword>
<accession>A0A2T2ZWI4</accession>
<dbReference type="InParanoid" id="A0A2T2ZWI4"/>
<keyword evidence="2" id="KW-0812">Transmembrane</keyword>
<evidence type="ECO:0000256" key="2">
    <source>
        <dbReference type="SAM" id="Phobius"/>
    </source>
</evidence>
<dbReference type="AlphaFoldDB" id="A0A2T2ZWI4"/>
<evidence type="ECO:0000313" key="4">
    <source>
        <dbReference type="Proteomes" id="UP000241462"/>
    </source>
</evidence>
<feature type="compositionally biased region" description="Basic residues" evidence="1">
    <location>
        <begin position="1"/>
        <end position="14"/>
    </location>
</feature>
<feature type="transmembrane region" description="Helical" evidence="2">
    <location>
        <begin position="240"/>
        <end position="262"/>
    </location>
</feature>
<proteinExistence type="predicted"/>
<sequence>MLRRGVSRSRRKNSTLKGCGMSTPRLLQSVHHFKRLFITLNTVLSFVLKTIHFHCSCKTPPPFVPPTLQILPQPVMTNKIRHRRLVSTSSVFEAGPSTPAPGTVQTAAPPPPAYSSPSAAHGVPFELRYKQPRTPPVPGAKVLSTEPEPEPEPEPERAYRRHHDQTGELSRAVPAYWEPAAHHNDNKGTSYEMDSLPYNTTATSSTTTHHVHRPLDRAPLHAWVTETPNSSSLRSWTVKLILALCIAILAAAVIALSIELAACNDHNAANQHSSSLAAAAVPGVNVMSTSSVSTLTSLSTSTTTATASTTTTVSVSVVRTKNAKPTTAISSVTVTLTTTATVVPSLFVSTSVIVVSITASPTRSSNSGSSSSHGVDSDSDNASQLHTVTRTVLSKASMTTASFTETLTTTRVGGSGYGAGTVTATTTAEGALGTAASVLDEYNCTPGCARYAARPGLDILDRSGNSSYCANIMLNIYRHCAVYNNCSAVNTVSDADGVREHMLEKAANCFFMCGADLITAECPCGLDEAHVRCAACQG</sequence>
<keyword evidence="2" id="KW-1133">Transmembrane helix</keyword>
<dbReference type="EMBL" id="KZ678608">
    <property type="protein sequence ID" value="PSR78416.1"/>
    <property type="molecule type" value="Genomic_DNA"/>
</dbReference>
<name>A0A2T2ZWI4_9PEZI</name>
<gene>
    <name evidence="3" type="ORF">BD289DRAFT_476974</name>
</gene>
<keyword evidence="2" id="KW-0472">Membrane</keyword>
<protein>
    <submittedName>
        <fullName evidence="3">Uncharacterized protein</fullName>
    </submittedName>
</protein>
<dbReference type="Proteomes" id="UP000241462">
    <property type="component" value="Unassembled WGS sequence"/>
</dbReference>
<reference evidence="3 4" key="1">
    <citation type="journal article" date="2018" name="Mycol. Prog.">
        <title>Coniella lustricola, a new species from submerged detritus.</title>
        <authorList>
            <person name="Raudabaugh D.B."/>
            <person name="Iturriaga T."/>
            <person name="Carver A."/>
            <person name="Mondo S."/>
            <person name="Pangilinan J."/>
            <person name="Lipzen A."/>
            <person name="He G."/>
            <person name="Amirebrahimi M."/>
            <person name="Grigoriev I.V."/>
            <person name="Miller A.N."/>
        </authorList>
    </citation>
    <scope>NUCLEOTIDE SEQUENCE [LARGE SCALE GENOMIC DNA]</scope>
    <source>
        <strain evidence="3 4">B22-T-1</strain>
    </source>
</reference>
<feature type="region of interest" description="Disordered" evidence="1">
    <location>
        <begin position="361"/>
        <end position="383"/>
    </location>
</feature>
<feature type="region of interest" description="Disordered" evidence="1">
    <location>
        <begin position="94"/>
        <end position="167"/>
    </location>
</feature>
<organism evidence="3 4">
    <name type="scientific">Coniella lustricola</name>
    <dbReference type="NCBI Taxonomy" id="2025994"/>
    <lineage>
        <taxon>Eukaryota</taxon>
        <taxon>Fungi</taxon>
        <taxon>Dikarya</taxon>
        <taxon>Ascomycota</taxon>
        <taxon>Pezizomycotina</taxon>
        <taxon>Sordariomycetes</taxon>
        <taxon>Sordariomycetidae</taxon>
        <taxon>Diaporthales</taxon>
        <taxon>Schizoparmaceae</taxon>
        <taxon>Coniella</taxon>
    </lineage>
</organism>
<feature type="region of interest" description="Disordered" evidence="1">
    <location>
        <begin position="1"/>
        <end position="20"/>
    </location>
</feature>